<dbReference type="Gene3D" id="2.10.60.10">
    <property type="entry name" value="CD59"/>
    <property type="match status" value="1"/>
</dbReference>
<dbReference type="SUPFAM" id="SSF57302">
    <property type="entry name" value="Snake toxin-like"/>
    <property type="match status" value="1"/>
</dbReference>
<name>A0A0B2VSS3_TOXCA</name>
<organism evidence="2 3">
    <name type="scientific">Toxocara canis</name>
    <name type="common">Canine roundworm</name>
    <dbReference type="NCBI Taxonomy" id="6265"/>
    <lineage>
        <taxon>Eukaryota</taxon>
        <taxon>Metazoa</taxon>
        <taxon>Ecdysozoa</taxon>
        <taxon>Nematoda</taxon>
        <taxon>Chromadorea</taxon>
        <taxon>Rhabditida</taxon>
        <taxon>Spirurina</taxon>
        <taxon>Ascaridomorpha</taxon>
        <taxon>Ascaridoidea</taxon>
        <taxon>Toxocaridae</taxon>
        <taxon>Toxocara</taxon>
    </lineage>
</organism>
<evidence type="ECO:0000313" key="2">
    <source>
        <dbReference type="EMBL" id="KHN84339.1"/>
    </source>
</evidence>
<proteinExistence type="predicted"/>
<dbReference type="PANTHER" id="PTHR21749">
    <property type="entry name" value="PRION-LIKE- Q/N-RICH -DOMAIN-BEARING PROTEIN PROTEIN 24"/>
    <property type="match status" value="1"/>
</dbReference>
<sequence length="159" mass="17455">MWLFAPLIGLLLIREHVDALKCFNGYTFVRGQNVGTTFETCTGKNDYCYNVTADVNIVSKVKTAGCASLKCILSKNKCIKHKFDGKKVKLCCCNGYDLCNGNGAVQLIPGALSRMLVNFIVSANAEVTSRVPLCRLAGPPLTLLERYYHTGHNFSTVLI</sequence>
<keyword evidence="1" id="KW-0732">Signal</keyword>
<feature type="chain" id="PRO_5002080337" description="Activin_recp domain-containing protein" evidence="1">
    <location>
        <begin position="20"/>
        <end position="159"/>
    </location>
</feature>
<protein>
    <recommendedName>
        <fullName evidence="4">Activin_recp domain-containing protein</fullName>
    </recommendedName>
</protein>
<dbReference type="Proteomes" id="UP000031036">
    <property type="component" value="Unassembled WGS sequence"/>
</dbReference>
<dbReference type="PANTHER" id="PTHR21749:SF6">
    <property type="entry name" value="ACTIVIN_RECP DOMAIN-CONTAINING PROTEIN"/>
    <property type="match status" value="1"/>
</dbReference>
<reference evidence="2 3" key="1">
    <citation type="submission" date="2014-11" db="EMBL/GenBank/DDBJ databases">
        <title>Genetic blueprint of the zoonotic pathogen Toxocara canis.</title>
        <authorList>
            <person name="Zhu X.-Q."/>
            <person name="Korhonen P.K."/>
            <person name="Cai H."/>
            <person name="Young N.D."/>
            <person name="Nejsum P."/>
            <person name="von Samson-Himmelstjerna G."/>
            <person name="Boag P.R."/>
            <person name="Tan P."/>
            <person name="Li Q."/>
            <person name="Min J."/>
            <person name="Yang Y."/>
            <person name="Wang X."/>
            <person name="Fang X."/>
            <person name="Hall R.S."/>
            <person name="Hofmann A."/>
            <person name="Sternberg P.W."/>
            <person name="Jex A.R."/>
            <person name="Gasser R.B."/>
        </authorList>
    </citation>
    <scope>NUCLEOTIDE SEQUENCE [LARGE SCALE GENOMIC DNA]</scope>
    <source>
        <strain evidence="2">PN_DK_2014</strain>
    </source>
</reference>
<dbReference type="EMBL" id="JPKZ01000992">
    <property type="protein sequence ID" value="KHN84339.1"/>
    <property type="molecule type" value="Genomic_DNA"/>
</dbReference>
<dbReference type="AlphaFoldDB" id="A0A0B2VSS3"/>
<dbReference type="InterPro" id="IPR045860">
    <property type="entry name" value="Snake_toxin-like_sf"/>
</dbReference>
<dbReference type="OrthoDB" id="5831811at2759"/>
<dbReference type="STRING" id="6265.A0A0B2VSS3"/>
<evidence type="ECO:0000256" key="1">
    <source>
        <dbReference type="SAM" id="SignalP"/>
    </source>
</evidence>
<comment type="caution">
    <text evidence="2">The sequence shown here is derived from an EMBL/GenBank/DDBJ whole genome shotgun (WGS) entry which is preliminary data.</text>
</comment>
<feature type="signal peptide" evidence="1">
    <location>
        <begin position="1"/>
        <end position="19"/>
    </location>
</feature>
<evidence type="ECO:0000313" key="3">
    <source>
        <dbReference type="Proteomes" id="UP000031036"/>
    </source>
</evidence>
<evidence type="ECO:0008006" key="4">
    <source>
        <dbReference type="Google" id="ProtNLM"/>
    </source>
</evidence>
<accession>A0A0B2VSS3</accession>
<keyword evidence="3" id="KW-1185">Reference proteome</keyword>
<gene>
    <name evidence="2" type="ORF">Tcan_12399</name>
</gene>